<keyword evidence="2" id="KW-0378">Hydrolase</keyword>
<feature type="domain" description="AB hydrolase-1" evidence="3">
    <location>
        <begin position="28"/>
        <end position="263"/>
    </location>
</feature>
<sequence>MEQEFFIQTAPDIKINSLLAGNKTSSQLIILLHGGPGSGYAPLREIPAFKELELSYLCLYFDQRSSGKSLFPADKKMTKKDLVNDVYQIIRFVEKKYPQKELWLFGGSFGGYLALQTIREHPNCVKGLLLSCPAVFFSSTHAAAIFQKRQQHYIEHLSEPFNKKFSALRTLDPKEFFDHPEVKRYILSSTNTSKSLRYSLQISDWFFSDHLAGVFLSTTIPTCIIQGIDDPICSEKEISHQLKVERNSFISYHALENCGHAPFQEQPDQFLQILKTFIKENTSC</sequence>
<dbReference type="GO" id="GO:0004177">
    <property type="term" value="F:aminopeptidase activity"/>
    <property type="evidence" value="ECO:0007669"/>
    <property type="project" value="UniProtKB-EC"/>
</dbReference>
<evidence type="ECO:0000313" key="6">
    <source>
        <dbReference type="Proteomes" id="UP000195141"/>
    </source>
</evidence>
<reference evidence="5" key="2">
    <citation type="submission" date="2017-05" db="EMBL/GenBank/DDBJ databases">
        <authorList>
            <consortium name="The Broad Institute Genomics Platform"/>
            <consortium name="The Broad Institute Genomic Center for Infectious Diseases"/>
            <person name="Earl A."/>
            <person name="Manson A."/>
            <person name="Schwartman J."/>
            <person name="Gilmore M."/>
            <person name="Abouelleil A."/>
            <person name="Cao P."/>
            <person name="Chapman S."/>
            <person name="Cusick C."/>
            <person name="Shea T."/>
            <person name="Young S."/>
            <person name="Neafsey D."/>
            <person name="Nusbaum C."/>
            <person name="Birren B."/>
        </authorList>
    </citation>
    <scope>NUCLEOTIDE SEQUENCE</scope>
    <source>
        <strain evidence="5">9E7_DIV0242</strain>
    </source>
</reference>
<reference evidence="5" key="3">
    <citation type="submission" date="2024-03" db="EMBL/GenBank/DDBJ databases">
        <title>The Genome Sequence of Enterococcus sp. DIV0242b.</title>
        <authorList>
            <consortium name="The Broad Institute Genomics Platform"/>
            <consortium name="The Broad Institute Microbial Omics Core"/>
            <consortium name="The Broad Institute Genomic Center for Infectious Diseases"/>
            <person name="Earl A."/>
            <person name="Manson A."/>
            <person name="Gilmore M."/>
            <person name="Schwartman J."/>
            <person name="Shea T."/>
            <person name="Abouelleil A."/>
            <person name="Cao P."/>
            <person name="Chapman S."/>
            <person name="Cusick C."/>
            <person name="Young S."/>
            <person name="Neafsey D."/>
            <person name="Nusbaum C."/>
            <person name="Birren B."/>
        </authorList>
    </citation>
    <scope>NUCLEOTIDE SEQUENCE</scope>
    <source>
        <strain evidence="5">9E7_DIV0242</strain>
    </source>
</reference>
<dbReference type="PRINTS" id="PR00793">
    <property type="entry name" value="PROAMNOPTASE"/>
</dbReference>
<evidence type="ECO:0000259" key="3">
    <source>
        <dbReference type="Pfam" id="PF00561"/>
    </source>
</evidence>
<comment type="similarity">
    <text evidence="1">Belongs to the peptidase S33 family.</text>
</comment>
<dbReference type="Gene3D" id="3.40.50.1820">
    <property type="entry name" value="alpha/beta hydrolase"/>
    <property type="match status" value="1"/>
</dbReference>
<dbReference type="AlphaFoldDB" id="A0A242K818"/>
<dbReference type="InterPro" id="IPR000073">
    <property type="entry name" value="AB_hydrolase_1"/>
</dbReference>
<evidence type="ECO:0000256" key="2">
    <source>
        <dbReference type="ARBA" id="ARBA00022801"/>
    </source>
</evidence>
<evidence type="ECO:0000313" key="4">
    <source>
        <dbReference type="EMBL" id="OTP17311.1"/>
    </source>
</evidence>
<dbReference type="Proteomes" id="UP000195141">
    <property type="component" value="Chromosome"/>
</dbReference>
<proteinExistence type="inferred from homology"/>
<dbReference type="InterPro" id="IPR002410">
    <property type="entry name" value="Peptidase_S33"/>
</dbReference>
<accession>A0A242K818</accession>
<protein>
    <recommendedName>
        <fullName evidence="3">AB hydrolase-1 domain-containing protein</fullName>
    </recommendedName>
</protein>
<evidence type="ECO:0000256" key="1">
    <source>
        <dbReference type="ARBA" id="ARBA00010088"/>
    </source>
</evidence>
<dbReference type="SUPFAM" id="SSF53474">
    <property type="entry name" value="alpha/beta-Hydrolases"/>
    <property type="match status" value="1"/>
</dbReference>
<dbReference type="EMBL" id="NGMM01000002">
    <property type="protein sequence ID" value="OTP17311.1"/>
    <property type="molecule type" value="Genomic_DNA"/>
</dbReference>
<gene>
    <name evidence="4" type="ORF">A5888_001449</name>
    <name evidence="5" type="ORF">A5888_002685</name>
</gene>
<dbReference type="PANTHER" id="PTHR43798">
    <property type="entry name" value="MONOACYLGLYCEROL LIPASE"/>
    <property type="match status" value="1"/>
</dbReference>
<keyword evidence="6" id="KW-1185">Reference proteome</keyword>
<name>A0A242K818_9ENTE</name>
<dbReference type="Pfam" id="PF00561">
    <property type="entry name" value="Abhydrolase_1"/>
    <property type="match status" value="1"/>
</dbReference>
<dbReference type="EMBL" id="CP147247">
    <property type="protein sequence ID" value="WYJ90917.1"/>
    <property type="molecule type" value="Genomic_DNA"/>
</dbReference>
<dbReference type="RefSeq" id="WP_170924731.1">
    <property type="nucleotide sequence ID" value="NZ_CP147247.1"/>
</dbReference>
<reference evidence="4" key="1">
    <citation type="submission" date="2017-05" db="EMBL/GenBank/DDBJ databases">
        <title>The Genome Sequence of Enterococcus sp. 9E7_DIV0242.</title>
        <authorList>
            <consortium name="The Broad Institute Genomics Platform"/>
            <consortium name="The Broad Institute Genomic Center for Infectious Diseases"/>
            <person name="Earl A."/>
            <person name="Manson A."/>
            <person name="Schwartman J."/>
            <person name="Gilmore M."/>
            <person name="Abouelleil A."/>
            <person name="Cao P."/>
            <person name="Chapman S."/>
            <person name="Cusick C."/>
            <person name="Shea T."/>
            <person name="Young S."/>
            <person name="Neafsey D."/>
            <person name="Nusbaum C."/>
            <person name="Birren B."/>
        </authorList>
    </citation>
    <scope>NUCLEOTIDE SEQUENCE [LARGE SCALE GENOMIC DNA]</scope>
    <source>
        <strain evidence="4">9E7_DIV0242</strain>
    </source>
</reference>
<evidence type="ECO:0000313" key="5">
    <source>
        <dbReference type="EMBL" id="WYJ90917.1"/>
    </source>
</evidence>
<dbReference type="GO" id="GO:0016020">
    <property type="term" value="C:membrane"/>
    <property type="evidence" value="ECO:0007669"/>
    <property type="project" value="TreeGrafter"/>
</dbReference>
<dbReference type="InterPro" id="IPR029058">
    <property type="entry name" value="AB_hydrolase_fold"/>
</dbReference>
<dbReference type="InterPro" id="IPR050266">
    <property type="entry name" value="AB_hydrolase_sf"/>
</dbReference>
<dbReference type="PANTHER" id="PTHR43798:SF33">
    <property type="entry name" value="HYDROLASE, PUTATIVE (AFU_ORTHOLOGUE AFUA_2G14860)-RELATED"/>
    <property type="match status" value="1"/>
</dbReference>
<organism evidence="4">
    <name type="scientific">Candidatus Enterococcus clewellii</name>
    <dbReference type="NCBI Taxonomy" id="1834193"/>
    <lineage>
        <taxon>Bacteria</taxon>
        <taxon>Bacillati</taxon>
        <taxon>Bacillota</taxon>
        <taxon>Bacilli</taxon>
        <taxon>Lactobacillales</taxon>
        <taxon>Enterococcaceae</taxon>
        <taxon>Enterococcus</taxon>
    </lineage>
</organism>
<dbReference type="GO" id="GO:0006508">
    <property type="term" value="P:proteolysis"/>
    <property type="evidence" value="ECO:0007669"/>
    <property type="project" value="InterPro"/>
</dbReference>